<evidence type="ECO:0000256" key="7">
    <source>
        <dbReference type="ARBA" id="ARBA00023136"/>
    </source>
</evidence>
<evidence type="ECO:0000313" key="10">
    <source>
        <dbReference type="Proteomes" id="UP000535491"/>
    </source>
</evidence>
<dbReference type="RefSeq" id="WP_181753926.1">
    <property type="nucleotide sequence ID" value="NZ_JACEIQ010000021.1"/>
</dbReference>
<dbReference type="GO" id="GO:0005385">
    <property type="term" value="F:zinc ion transmembrane transporter activity"/>
    <property type="evidence" value="ECO:0007669"/>
    <property type="project" value="TreeGrafter"/>
</dbReference>
<evidence type="ECO:0000256" key="1">
    <source>
        <dbReference type="ARBA" id="ARBA00004651"/>
    </source>
</evidence>
<evidence type="ECO:0000256" key="8">
    <source>
        <dbReference type="SAM" id="Phobius"/>
    </source>
</evidence>
<dbReference type="Pfam" id="PF02535">
    <property type="entry name" value="Zip"/>
    <property type="match status" value="1"/>
</dbReference>
<name>A0A7W2A8U3_9BACL</name>
<dbReference type="Proteomes" id="UP000535491">
    <property type="component" value="Unassembled WGS sequence"/>
</dbReference>
<keyword evidence="7 8" id="KW-0472">Membrane</keyword>
<dbReference type="EMBL" id="JACEIQ010000021">
    <property type="protein sequence ID" value="MBA4495946.1"/>
    <property type="molecule type" value="Genomic_DNA"/>
</dbReference>
<feature type="transmembrane region" description="Helical" evidence="8">
    <location>
        <begin position="36"/>
        <end position="59"/>
    </location>
</feature>
<accession>A0A7W2A8U3</accession>
<evidence type="ECO:0000256" key="6">
    <source>
        <dbReference type="ARBA" id="ARBA00022989"/>
    </source>
</evidence>
<comment type="subcellular location">
    <subcellularLocation>
        <location evidence="1">Cell membrane</location>
        <topology evidence="1">Multi-pass membrane protein</topology>
    </subcellularLocation>
</comment>
<keyword evidence="5" id="KW-0862">Zinc</keyword>
<gene>
    <name evidence="9" type="ORF">H1191_16775</name>
</gene>
<evidence type="ECO:0000256" key="4">
    <source>
        <dbReference type="ARBA" id="ARBA00022692"/>
    </source>
</evidence>
<evidence type="ECO:0000256" key="5">
    <source>
        <dbReference type="ARBA" id="ARBA00022833"/>
    </source>
</evidence>
<dbReference type="InterPro" id="IPR003689">
    <property type="entry name" value="ZIP"/>
</dbReference>
<evidence type="ECO:0000256" key="3">
    <source>
        <dbReference type="ARBA" id="ARBA00022475"/>
    </source>
</evidence>
<comment type="similarity">
    <text evidence="2">Belongs to the ZIP transporter (TC 2.A.5) family.</text>
</comment>
<evidence type="ECO:0000313" key="9">
    <source>
        <dbReference type="EMBL" id="MBA4495946.1"/>
    </source>
</evidence>
<feature type="transmembrane region" description="Helical" evidence="8">
    <location>
        <begin position="135"/>
        <end position="155"/>
    </location>
</feature>
<comment type="caution">
    <text evidence="9">The sequence shown here is derived from an EMBL/GenBank/DDBJ whole genome shotgun (WGS) entry which is preliminary data.</text>
</comment>
<dbReference type="GO" id="GO:0005886">
    <property type="term" value="C:plasma membrane"/>
    <property type="evidence" value="ECO:0007669"/>
    <property type="project" value="UniProtKB-SubCell"/>
</dbReference>
<keyword evidence="3" id="KW-1003">Cell membrane</keyword>
<feature type="transmembrane region" description="Helical" evidence="8">
    <location>
        <begin position="222"/>
        <end position="241"/>
    </location>
</feature>
<feature type="transmembrane region" description="Helical" evidence="8">
    <location>
        <begin position="99"/>
        <end position="115"/>
    </location>
</feature>
<dbReference type="PANTHER" id="PTHR11040:SF211">
    <property type="entry name" value="ZINC TRANSPORTER ZIP11"/>
    <property type="match status" value="1"/>
</dbReference>
<evidence type="ECO:0000256" key="2">
    <source>
        <dbReference type="ARBA" id="ARBA00006939"/>
    </source>
</evidence>
<sequence>MVSSLPEAVIYSAWTGASILLGTILVLFFSPTRKTVAFSLGMSGGVMLFVCYLTLLPSAFKHGGFLHLLTGMGTGTLLMLLLHHLPFSKVGSKGESSHLTRLGFLLVIAVAAHNAPEGAALGIGFKTGDHVGHTLALAMAVHNIPEGIGLAAPLVAAGRHPLLIVFLSLLCGATLPLGTWIGLKYLTGSPDIVSAGLIFAAVTMIWVVICEICPRAFTLHKPIAWVGMGFGALFMYIIHLFH</sequence>
<dbReference type="AlphaFoldDB" id="A0A7W2A8U3"/>
<protein>
    <submittedName>
        <fullName evidence="9">ZIP family metal transporter</fullName>
    </submittedName>
</protein>
<organism evidence="9 10">
    <name type="scientific">Paenactinomyces guangxiensis</name>
    <dbReference type="NCBI Taxonomy" id="1490290"/>
    <lineage>
        <taxon>Bacteria</taxon>
        <taxon>Bacillati</taxon>
        <taxon>Bacillota</taxon>
        <taxon>Bacilli</taxon>
        <taxon>Bacillales</taxon>
        <taxon>Thermoactinomycetaceae</taxon>
        <taxon>Paenactinomyces</taxon>
    </lineage>
</organism>
<keyword evidence="4 8" id="KW-0812">Transmembrane</keyword>
<keyword evidence="10" id="KW-1185">Reference proteome</keyword>
<feature type="transmembrane region" description="Helical" evidence="8">
    <location>
        <begin position="162"/>
        <end position="186"/>
    </location>
</feature>
<keyword evidence="6 8" id="KW-1133">Transmembrane helix</keyword>
<feature type="transmembrane region" description="Helical" evidence="8">
    <location>
        <begin position="12"/>
        <end position="29"/>
    </location>
</feature>
<feature type="transmembrane region" description="Helical" evidence="8">
    <location>
        <begin position="192"/>
        <end position="210"/>
    </location>
</feature>
<reference evidence="9 10" key="1">
    <citation type="submission" date="2020-07" db="EMBL/GenBank/DDBJ databases">
        <authorList>
            <person name="Feng H."/>
        </authorList>
    </citation>
    <scope>NUCLEOTIDE SEQUENCE [LARGE SCALE GENOMIC DNA]</scope>
    <source>
        <strain evidence="10">s-10</strain>
    </source>
</reference>
<feature type="transmembrane region" description="Helical" evidence="8">
    <location>
        <begin position="65"/>
        <end position="87"/>
    </location>
</feature>
<dbReference type="PANTHER" id="PTHR11040">
    <property type="entry name" value="ZINC/IRON TRANSPORTER"/>
    <property type="match status" value="1"/>
</dbReference>
<proteinExistence type="inferred from homology"/>